<sequence length="116" mass="12828">MDLTTAQLSSVRSRPHRTRLWLGVYQPQTIFSAQINQSGISKGAREITVTKLSGDSGGVVRGMTCYIGVTAGSREIGHIRIISATDTTIELAENSYSWTDGWFLTVVQYHEPWTPL</sequence>
<gene>
    <name evidence="1" type="ORF">LCGC14_2360840</name>
</gene>
<comment type="caution">
    <text evidence="1">The sequence shown here is derived from an EMBL/GenBank/DDBJ whole genome shotgun (WGS) entry which is preliminary data.</text>
</comment>
<reference evidence="1" key="1">
    <citation type="journal article" date="2015" name="Nature">
        <title>Complex archaea that bridge the gap between prokaryotes and eukaryotes.</title>
        <authorList>
            <person name="Spang A."/>
            <person name="Saw J.H."/>
            <person name="Jorgensen S.L."/>
            <person name="Zaremba-Niedzwiedzka K."/>
            <person name="Martijn J."/>
            <person name="Lind A.E."/>
            <person name="van Eijk R."/>
            <person name="Schleper C."/>
            <person name="Guy L."/>
            <person name="Ettema T.J."/>
        </authorList>
    </citation>
    <scope>NUCLEOTIDE SEQUENCE</scope>
</reference>
<name>A0A0F9C6W4_9ZZZZ</name>
<evidence type="ECO:0000313" key="1">
    <source>
        <dbReference type="EMBL" id="KKL44924.1"/>
    </source>
</evidence>
<proteinExistence type="predicted"/>
<dbReference type="EMBL" id="LAZR01034575">
    <property type="protein sequence ID" value="KKL44924.1"/>
    <property type="molecule type" value="Genomic_DNA"/>
</dbReference>
<accession>A0A0F9C6W4</accession>
<organism evidence="1">
    <name type="scientific">marine sediment metagenome</name>
    <dbReference type="NCBI Taxonomy" id="412755"/>
    <lineage>
        <taxon>unclassified sequences</taxon>
        <taxon>metagenomes</taxon>
        <taxon>ecological metagenomes</taxon>
    </lineage>
</organism>
<feature type="non-terminal residue" evidence="1">
    <location>
        <position position="116"/>
    </location>
</feature>
<dbReference type="AlphaFoldDB" id="A0A0F9C6W4"/>
<protein>
    <submittedName>
        <fullName evidence="1">Uncharacterized protein</fullName>
    </submittedName>
</protein>